<gene>
    <name evidence="2" type="ordered locus">Slin_3772</name>
</gene>
<reference evidence="2 3" key="1">
    <citation type="journal article" date="2010" name="Stand. Genomic Sci.">
        <title>Complete genome sequence of Spirosoma linguale type strain (1).</title>
        <authorList>
            <person name="Lail K."/>
            <person name="Sikorski J."/>
            <person name="Saunders E."/>
            <person name="Lapidus A."/>
            <person name="Glavina Del Rio T."/>
            <person name="Copeland A."/>
            <person name="Tice H."/>
            <person name="Cheng J.-F."/>
            <person name="Lucas S."/>
            <person name="Nolan M."/>
            <person name="Bruce D."/>
            <person name="Goodwin L."/>
            <person name="Pitluck S."/>
            <person name="Ivanova N."/>
            <person name="Mavromatis K."/>
            <person name="Ovchinnikova G."/>
            <person name="Pati A."/>
            <person name="Chen A."/>
            <person name="Palaniappan K."/>
            <person name="Land M."/>
            <person name="Hauser L."/>
            <person name="Chang Y.-J."/>
            <person name="Jeffries C.D."/>
            <person name="Chain P."/>
            <person name="Brettin T."/>
            <person name="Detter J.C."/>
            <person name="Schuetze A."/>
            <person name="Rohde M."/>
            <person name="Tindall B.J."/>
            <person name="Goeker M."/>
            <person name="Bristow J."/>
            <person name="Eisen J.A."/>
            <person name="Markowitz V."/>
            <person name="Hugenholtz P."/>
            <person name="Kyrpides N.C."/>
            <person name="Klenk H.-P."/>
            <person name="Chen F."/>
        </authorList>
    </citation>
    <scope>NUCLEOTIDE SEQUENCE [LARGE SCALE GENOMIC DNA]</scope>
    <source>
        <strain evidence="3">ATCC 33905 / DSM 74 / LMG 10896 / Claus 1</strain>
    </source>
</reference>
<dbReference type="SUPFAM" id="SSF46785">
    <property type="entry name" value="Winged helix' DNA-binding domain"/>
    <property type="match status" value="1"/>
</dbReference>
<dbReference type="STRING" id="504472.Slin_3772"/>
<evidence type="ECO:0000259" key="1">
    <source>
        <dbReference type="Pfam" id="PF03551"/>
    </source>
</evidence>
<proteinExistence type="predicted"/>
<protein>
    <submittedName>
        <fullName evidence="2">Transcriptional regulator, PadR-like family</fullName>
    </submittedName>
</protein>
<evidence type="ECO:0000313" key="3">
    <source>
        <dbReference type="Proteomes" id="UP000002028"/>
    </source>
</evidence>
<dbReference type="eggNOG" id="COG1695">
    <property type="taxonomic scope" value="Bacteria"/>
</dbReference>
<feature type="domain" description="Transcription regulator PadR N-terminal" evidence="1">
    <location>
        <begin position="23"/>
        <end position="89"/>
    </location>
</feature>
<organism evidence="2 3">
    <name type="scientific">Spirosoma linguale (strain ATCC 33905 / DSM 74 / LMG 10896 / Claus 1)</name>
    <dbReference type="NCBI Taxonomy" id="504472"/>
    <lineage>
        <taxon>Bacteria</taxon>
        <taxon>Pseudomonadati</taxon>
        <taxon>Bacteroidota</taxon>
        <taxon>Cytophagia</taxon>
        <taxon>Cytophagales</taxon>
        <taxon>Cytophagaceae</taxon>
        <taxon>Spirosoma</taxon>
    </lineage>
</organism>
<dbReference type="InterPro" id="IPR036390">
    <property type="entry name" value="WH_DNA-bd_sf"/>
</dbReference>
<dbReference type="InterPro" id="IPR036388">
    <property type="entry name" value="WH-like_DNA-bd_sf"/>
</dbReference>
<dbReference type="EMBL" id="CP001769">
    <property type="protein sequence ID" value="ADB39767.1"/>
    <property type="molecule type" value="Genomic_DNA"/>
</dbReference>
<keyword evidence="3" id="KW-1185">Reference proteome</keyword>
<dbReference type="KEGG" id="sli:Slin_3772"/>
<name>D2QC32_SPILD</name>
<dbReference type="Pfam" id="PF03551">
    <property type="entry name" value="PadR"/>
    <property type="match status" value="1"/>
</dbReference>
<dbReference type="PANTHER" id="PTHR33169">
    <property type="entry name" value="PADR-FAMILY TRANSCRIPTIONAL REGULATOR"/>
    <property type="match status" value="1"/>
</dbReference>
<dbReference type="Proteomes" id="UP000002028">
    <property type="component" value="Chromosome"/>
</dbReference>
<dbReference type="PANTHER" id="PTHR33169:SF14">
    <property type="entry name" value="TRANSCRIPTIONAL REGULATOR RV3488"/>
    <property type="match status" value="1"/>
</dbReference>
<sequence>MLVYLGMNTTSHQLLKGSLSAIILKLLADTEWMYGYEICQKVKQITDGQLKITEGALYPALYKLEADGMLITKTQIVEGRTRKYYAIAQDQQGNAVDRLAQIDQFLHQLQRILTPSDLHQLPTP</sequence>
<dbReference type="InterPro" id="IPR052509">
    <property type="entry name" value="Metal_resp_DNA-bind_regulator"/>
</dbReference>
<evidence type="ECO:0000313" key="2">
    <source>
        <dbReference type="EMBL" id="ADB39767.1"/>
    </source>
</evidence>
<dbReference type="InterPro" id="IPR005149">
    <property type="entry name" value="Tscrpt_reg_PadR_N"/>
</dbReference>
<dbReference type="AlphaFoldDB" id="D2QC32"/>
<accession>D2QC32</accession>
<dbReference type="Gene3D" id="1.10.10.10">
    <property type="entry name" value="Winged helix-like DNA-binding domain superfamily/Winged helix DNA-binding domain"/>
    <property type="match status" value="1"/>
</dbReference>
<dbReference type="HOGENOM" id="CLU_063440_3_3_10"/>